<dbReference type="Gene3D" id="3.40.462.20">
    <property type="match status" value="1"/>
</dbReference>
<evidence type="ECO:0000256" key="1">
    <source>
        <dbReference type="ARBA" id="ARBA00022630"/>
    </source>
</evidence>
<organism evidence="5 6">
    <name type="scientific">Metarhizium robertsii</name>
    <dbReference type="NCBI Taxonomy" id="568076"/>
    <lineage>
        <taxon>Eukaryota</taxon>
        <taxon>Fungi</taxon>
        <taxon>Dikarya</taxon>
        <taxon>Ascomycota</taxon>
        <taxon>Pezizomycotina</taxon>
        <taxon>Sordariomycetes</taxon>
        <taxon>Hypocreomycetidae</taxon>
        <taxon>Hypocreales</taxon>
        <taxon>Clavicipitaceae</taxon>
        <taxon>Metarhizium</taxon>
    </lineage>
</organism>
<dbReference type="HOGENOM" id="CLU_771797_0_0_1"/>
<comment type="caution">
    <text evidence="5">The sequence shown here is derived from an EMBL/GenBank/DDBJ whole genome shotgun (WGS) entry which is preliminary data.</text>
</comment>
<feature type="compositionally biased region" description="Basic residues" evidence="4">
    <location>
        <begin position="206"/>
        <end position="219"/>
    </location>
</feature>
<protein>
    <submittedName>
        <fullName evidence="5">Uncharacterized protein</fullName>
    </submittedName>
</protein>
<evidence type="ECO:0000256" key="2">
    <source>
        <dbReference type="ARBA" id="ARBA00022827"/>
    </source>
</evidence>
<dbReference type="InterPro" id="IPR050416">
    <property type="entry name" value="FAD-linked_Oxidoreductase"/>
</dbReference>
<keyword evidence="2" id="KW-0274">FAD</keyword>
<accession>A0A014P1N2</accession>
<dbReference type="EMBL" id="JELW01000098">
    <property type="protein sequence ID" value="EXU95147.1"/>
    <property type="molecule type" value="Genomic_DNA"/>
</dbReference>
<reference evidence="5 6" key="1">
    <citation type="submission" date="2014-02" db="EMBL/GenBank/DDBJ databases">
        <title>The genome sequence of the entomopathogenic fungus Metarhizium robertsii ARSEF 2575.</title>
        <authorList>
            <person name="Giuliano Garisto Donzelli B."/>
            <person name="Roe B.A."/>
            <person name="Macmil S.L."/>
            <person name="Krasnoff S.B."/>
            <person name="Gibson D.M."/>
        </authorList>
    </citation>
    <scope>NUCLEOTIDE SEQUENCE [LARGE SCALE GENOMIC DNA]</scope>
    <source>
        <strain evidence="5 6">ARSEF 2575</strain>
    </source>
</reference>
<dbReference type="Proteomes" id="UP000030151">
    <property type="component" value="Unassembled WGS sequence"/>
</dbReference>
<name>A0A014P1N2_9HYPO</name>
<proteinExistence type="predicted"/>
<feature type="region of interest" description="Disordered" evidence="4">
    <location>
        <begin position="204"/>
        <end position="243"/>
    </location>
</feature>
<gene>
    <name evidence="5" type="ORF">X797_011769</name>
</gene>
<keyword evidence="3" id="KW-0560">Oxidoreductase</keyword>
<evidence type="ECO:0000256" key="3">
    <source>
        <dbReference type="ARBA" id="ARBA00023002"/>
    </source>
</evidence>
<dbReference type="GO" id="GO:0016491">
    <property type="term" value="F:oxidoreductase activity"/>
    <property type="evidence" value="ECO:0007669"/>
    <property type="project" value="UniProtKB-KW"/>
</dbReference>
<dbReference type="PANTHER" id="PTHR42973:SF25">
    <property type="entry name" value="PHOSPHOMEVALONATE KINASE"/>
    <property type="match status" value="1"/>
</dbReference>
<dbReference type="Gene3D" id="3.30.465.10">
    <property type="match status" value="1"/>
</dbReference>
<evidence type="ECO:0000313" key="5">
    <source>
        <dbReference type="EMBL" id="EXU95147.1"/>
    </source>
</evidence>
<dbReference type="PANTHER" id="PTHR42973">
    <property type="entry name" value="BINDING OXIDOREDUCTASE, PUTATIVE (AFU_ORTHOLOGUE AFUA_1G17690)-RELATED"/>
    <property type="match status" value="1"/>
</dbReference>
<evidence type="ECO:0000256" key="4">
    <source>
        <dbReference type="SAM" id="MobiDB-lite"/>
    </source>
</evidence>
<dbReference type="InterPro" id="IPR016169">
    <property type="entry name" value="FAD-bd_PCMH_sub2"/>
</dbReference>
<evidence type="ECO:0000313" key="6">
    <source>
        <dbReference type="Proteomes" id="UP000030151"/>
    </source>
</evidence>
<sequence>MKGAGTNFGIVISVTFKAYAAPVYSIRNWLIPLSDNLEGRFKLREFDEFVARKSPRNCSVDAYLYRERDKLRLGVTMVDSSTTKPALATLENTPTPMGMLFRSEDKHNTVDGVGLFKTKMYMSGIHGGHGGGKTTSFKRCLFVKCIWAANVVDILVAAVGTRPSPLCYLHLLQGGGAVCDVAADASAFGCQDWDFCLPVGFQSGSSRRRPRAGPQRRRLQQPTEVTVAKHGKTQSKVEATPNQPPQSMIINSSLLILGILEYSQLIWFTTIHSRATSAIVSSARSFLSSQVLAAPPWEANATAGATAEAGAPPKARNCCCVLRSSSPSIVRVTIGIFDLAVELPKKEYASNSAGRDLRA</sequence>
<keyword evidence="1" id="KW-0285">Flavoprotein</keyword>
<dbReference type="AlphaFoldDB" id="A0A014P1N2"/>